<evidence type="ECO:0000313" key="3">
    <source>
        <dbReference type="Proteomes" id="UP000219167"/>
    </source>
</evidence>
<dbReference type="SUPFAM" id="SSF69279">
    <property type="entry name" value="Phage tail proteins"/>
    <property type="match status" value="1"/>
</dbReference>
<dbReference type="EMBL" id="OBQD01000032">
    <property type="protein sequence ID" value="SOC47664.1"/>
    <property type="molecule type" value="Genomic_DNA"/>
</dbReference>
<feature type="region of interest" description="Disordered" evidence="1">
    <location>
        <begin position="253"/>
        <end position="279"/>
    </location>
</feature>
<evidence type="ECO:0008006" key="4">
    <source>
        <dbReference type="Google" id="ProtNLM"/>
    </source>
</evidence>
<dbReference type="OrthoDB" id="7833734at2"/>
<evidence type="ECO:0000313" key="2">
    <source>
        <dbReference type="EMBL" id="SOC47664.1"/>
    </source>
</evidence>
<reference evidence="2 3" key="1">
    <citation type="submission" date="2017-08" db="EMBL/GenBank/DDBJ databases">
        <authorList>
            <person name="de Groot N.N."/>
        </authorList>
    </citation>
    <scope>NUCLEOTIDE SEQUENCE [LARGE SCALE GENOMIC DNA]</scope>
    <source>
        <strain evidence="2 3">JC85</strain>
    </source>
</reference>
<keyword evidence="3" id="KW-1185">Reference proteome</keyword>
<dbReference type="RefSeq" id="WP_097143068.1">
    <property type="nucleotide sequence ID" value="NZ_OBQD01000032.1"/>
</dbReference>
<dbReference type="Proteomes" id="UP000219167">
    <property type="component" value="Unassembled WGS sequence"/>
</dbReference>
<feature type="compositionally biased region" description="Basic and acidic residues" evidence="1">
    <location>
        <begin position="261"/>
        <end position="278"/>
    </location>
</feature>
<name>A0A285V0M3_9HYPH</name>
<accession>A0A285V0M3</accession>
<proteinExistence type="predicted"/>
<evidence type="ECO:0000256" key="1">
    <source>
        <dbReference type="SAM" id="MobiDB-lite"/>
    </source>
</evidence>
<protein>
    <recommendedName>
        <fullName evidence="4">Late control gene D protein (GPD)</fullName>
    </recommendedName>
</protein>
<gene>
    <name evidence="2" type="ORF">SAMN05892877_13216</name>
</gene>
<dbReference type="AlphaFoldDB" id="A0A285V0M3"/>
<sequence>MSKRAIFAVMINGADMTAGLARYVISIRVSDKAGSSGDTASIELDDRGGQIALPQAGALIAVMLGFAETGVGLVFSGTVDEVRSRGTRGGGMTVVVSAKGFDSKGKAKQPQQRHFDQKTIQEILTEAGKDAGISDVKVDPEFASIKRPYERMDDESFIALGERLASELGGTFKISGTTAVLAKRNGGTAPGGAALATVIAQRGVNLQTWDVAPFLGRPRFKKVRARFYDAKEAKWKEVEAETTIEDADAELTSRYAEPDEEQAKQKVANDKTESERGAGEGTVVIEGNVMAQPEGLCIIAGARPGIDGSYRIDSVDHEYSRGGFSTTLSLKQPQGTAGIDGR</sequence>
<organism evidence="2 3">
    <name type="scientific">Rhizobium subbaraonis</name>
    <dbReference type="NCBI Taxonomy" id="908946"/>
    <lineage>
        <taxon>Bacteria</taxon>
        <taxon>Pseudomonadati</taxon>
        <taxon>Pseudomonadota</taxon>
        <taxon>Alphaproteobacteria</taxon>
        <taxon>Hyphomicrobiales</taxon>
        <taxon>Rhizobiaceae</taxon>
        <taxon>Rhizobium/Agrobacterium group</taxon>
        <taxon>Rhizobium</taxon>
    </lineage>
</organism>